<dbReference type="Pfam" id="PF00657">
    <property type="entry name" value="Lipase_GDSL"/>
    <property type="match status" value="1"/>
</dbReference>
<dbReference type="PANTHER" id="PTHR22835:SF559">
    <property type="entry name" value="OS01G0215500 PROTEIN"/>
    <property type="match status" value="1"/>
</dbReference>
<reference evidence="6" key="1">
    <citation type="journal article" date="2012" name="Nat. Biotechnol.">
        <title>Reference genome sequence of the model plant Setaria.</title>
        <authorList>
            <person name="Bennetzen J.L."/>
            <person name="Schmutz J."/>
            <person name="Wang H."/>
            <person name="Percifield R."/>
            <person name="Hawkins J."/>
            <person name="Pontaroli A.C."/>
            <person name="Estep M."/>
            <person name="Feng L."/>
            <person name="Vaughn J.N."/>
            <person name="Grimwood J."/>
            <person name="Jenkins J."/>
            <person name="Barry K."/>
            <person name="Lindquist E."/>
            <person name="Hellsten U."/>
            <person name="Deshpande S."/>
            <person name="Wang X."/>
            <person name="Wu X."/>
            <person name="Mitros T."/>
            <person name="Triplett J."/>
            <person name="Yang X."/>
            <person name="Ye C.Y."/>
            <person name="Mauro-Herrera M."/>
            <person name="Wang L."/>
            <person name="Li P."/>
            <person name="Sharma M."/>
            <person name="Sharma R."/>
            <person name="Ronald P.C."/>
            <person name="Panaud O."/>
            <person name="Kellogg E.A."/>
            <person name="Brutnell T.P."/>
            <person name="Doust A.N."/>
            <person name="Tuskan G.A."/>
            <person name="Rokhsar D."/>
            <person name="Devos K.M."/>
        </authorList>
    </citation>
    <scope>NUCLEOTIDE SEQUENCE [LARGE SCALE GENOMIC DNA]</scope>
    <source>
        <strain evidence="6">cv. Yugu1</strain>
    </source>
</reference>
<dbReference type="Gramene" id="KQL04961">
    <property type="protein sequence ID" value="KQL04961"/>
    <property type="gene ID" value="SETIT_001451mg"/>
</dbReference>
<accession>K3XHS9</accession>
<comment type="similarity">
    <text evidence="1">Belongs to the 'GDSL' lipolytic enzyme family.</text>
</comment>
<dbReference type="Proteomes" id="UP000004995">
    <property type="component" value="Unassembled WGS sequence"/>
</dbReference>
<name>K3XHS9_SETIT</name>
<evidence type="ECO:0000313" key="6">
    <source>
        <dbReference type="Proteomes" id="UP000004995"/>
    </source>
</evidence>
<dbReference type="HOGENOM" id="CLU_015101_2_1_1"/>
<dbReference type="SUPFAM" id="SSF52266">
    <property type="entry name" value="SGNH hydrolase"/>
    <property type="match status" value="1"/>
</dbReference>
<evidence type="ECO:0000256" key="2">
    <source>
        <dbReference type="ARBA" id="ARBA00022729"/>
    </source>
</evidence>
<keyword evidence="3" id="KW-0378">Hydrolase</keyword>
<dbReference type="Gene3D" id="3.40.50.1110">
    <property type="entry name" value="SGNH hydrolase"/>
    <property type="match status" value="1"/>
</dbReference>
<keyword evidence="4" id="KW-0325">Glycoprotein</keyword>
<dbReference type="AlphaFoldDB" id="K3XHS9"/>
<dbReference type="InterPro" id="IPR035669">
    <property type="entry name" value="SGNH_plant_lipase-like"/>
</dbReference>
<dbReference type="CDD" id="cd01837">
    <property type="entry name" value="SGNH_plant_lipase_like"/>
    <property type="match status" value="1"/>
</dbReference>
<dbReference type="eggNOG" id="ENOG502QSMM">
    <property type="taxonomic scope" value="Eukaryota"/>
</dbReference>
<dbReference type="EnsemblPlants" id="KQL04961">
    <property type="protein sequence ID" value="KQL04961"/>
    <property type="gene ID" value="SETIT_001451mg"/>
</dbReference>
<keyword evidence="6" id="KW-1185">Reference proteome</keyword>
<sequence length="445" mass="48125">MRLFLTSTAFMAGSGTRTHTLPSIASMDSHFERWSLTQIRQICCCVFFFWKGREPETLKSLSRTPSSIGTLPTMRLVALLFQVLLLPWSFSSSIRTNYTSIFSFGDSFADTGNFVIIGGPTTPDLLIAKPPYGMTFFGHPTGRISDGRLAIDFIAEALGLPLLPPSMAANQSFRQGANFAVAGATALDREFFVRDGDTSVTRYNISLGDQLGWFDAMKPSLCSSPQACQRHFARALFVVGEFGWNDYAFMLMAGKSVDEARSHVPQVVRTICTAVEKLIGAGGKTVVVPGLTPLGCASGNLVLFATTNAADYEPDTGCLRGLNRLSREHNRQLRQALARLRGRRPGARIVYADFYAPIADFAAAPVRYGFDGTDGALRACCGGGGGRYNVNLSMACGMAGVSACADPSAYVNWDGIHLTEAANHRIADGWLRGPYAHPPILDVNT</sequence>
<evidence type="ECO:0000313" key="5">
    <source>
        <dbReference type="EnsemblPlants" id="KQL04961"/>
    </source>
</evidence>
<dbReference type="EMBL" id="AGNK02002946">
    <property type="status" value="NOT_ANNOTATED_CDS"/>
    <property type="molecule type" value="Genomic_DNA"/>
</dbReference>
<organism evidence="5 6">
    <name type="scientific">Setaria italica</name>
    <name type="common">Foxtail millet</name>
    <name type="synonym">Panicum italicum</name>
    <dbReference type="NCBI Taxonomy" id="4555"/>
    <lineage>
        <taxon>Eukaryota</taxon>
        <taxon>Viridiplantae</taxon>
        <taxon>Streptophyta</taxon>
        <taxon>Embryophyta</taxon>
        <taxon>Tracheophyta</taxon>
        <taxon>Spermatophyta</taxon>
        <taxon>Magnoliopsida</taxon>
        <taxon>Liliopsida</taxon>
        <taxon>Poales</taxon>
        <taxon>Poaceae</taxon>
        <taxon>PACMAD clade</taxon>
        <taxon>Panicoideae</taxon>
        <taxon>Panicodae</taxon>
        <taxon>Paniceae</taxon>
        <taxon>Cenchrinae</taxon>
        <taxon>Setaria</taxon>
    </lineage>
</organism>
<proteinExistence type="inferred from homology"/>
<evidence type="ECO:0000256" key="1">
    <source>
        <dbReference type="ARBA" id="ARBA00008668"/>
    </source>
</evidence>
<reference evidence="5" key="2">
    <citation type="submission" date="2018-08" db="UniProtKB">
        <authorList>
            <consortium name="EnsemblPlants"/>
        </authorList>
    </citation>
    <scope>IDENTIFICATION</scope>
    <source>
        <strain evidence="5">Yugu1</strain>
    </source>
</reference>
<dbReference type="OMA" id="KYLWIQI"/>
<dbReference type="InterPro" id="IPR036514">
    <property type="entry name" value="SGNH_hydro_sf"/>
</dbReference>
<dbReference type="InterPro" id="IPR001087">
    <property type="entry name" value="GDSL"/>
</dbReference>
<dbReference type="InParanoid" id="K3XHS9"/>
<evidence type="ECO:0008006" key="7">
    <source>
        <dbReference type="Google" id="ProtNLM"/>
    </source>
</evidence>
<evidence type="ECO:0000256" key="3">
    <source>
        <dbReference type="ARBA" id="ARBA00022801"/>
    </source>
</evidence>
<dbReference type="GO" id="GO:0016788">
    <property type="term" value="F:hydrolase activity, acting on ester bonds"/>
    <property type="evidence" value="ECO:0007669"/>
    <property type="project" value="InterPro"/>
</dbReference>
<evidence type="ECO:0000256" key="4">
    <source>
        <dbReference type="ARBA" id="ARBA00023180"/>
    </source>
</evidence>
<protein>
    <recommendedName>
        <fullName evidence="7">GDSL esterase/lipase</fullName>
    </recommendedName>
</protein>
<keyword evidence="2" id="KW-0732">Signal</keyword>
<dbReference type="PANTHER" id="PTHR22835">
    <property type="entry name" value="ZINC FINGER FYVE DOMAIN CONTAINING PROTEIN"/>
    <property type="match status" value="1"/>
</dbReference>
<gene>
    <name evidence="5" type="primary">LOC101776910</name>
</gene>